<organism evidence="4 5">
    <name type="scientific">Coprinopsis cinerea (strain Okayama-7 / 130 / ATCC MYA-4618 / FGSC 9003)</name>
    <name type="common">Inky cap fungus</name>
    <name type="synonym">Hormographiella aspergillata</name>
    <dbReference type="NCBI Taxonomy" id="240176"/>
    <lineage>
        <taxon>Eukaryota</taxon>
        <taxon>Fungi</taxon>
        <taxon>Dikarya</taxon>
        <taxon>Basidiomycota</taxon>
        <taxon>Agaricomycotina</taxon>
        <taxon>Agaricomycetes</taxon>
        <taxon>Agaricomycetidae</taxon>
        <taxon>Agaricales</taxon>
        <taxon>Agaricineae</taxon>
        <taxon>Psathyrellaceae</taxon>
        <taxon>Coprinopsis</taxon>
    </lineage>
</organism>
<dbReference type="Pfam" id="PF00149">
    <property type="entry name" value="Metallophos"/>
    <property type="match status" value="1"/>
</dbReference>
<dbReference type="GO" id="GO:0016788">
    <property type="term" value="F:hydrolase activity, acting on ester bonds"/>
    <property type="evidence" value="ECO:0007669"/>
    <property type="project" value="TreeGrafter"/>
</dbReference>
<dbReference type="OrthoDB" id="783096at2759"/>
<dbReference type="PANTHER" id="PTHR32440:SF11">
    <property type="entry name" value="METALLOPHOSPHOESTERASE DOMAIN-CONTAINING PROTEIN"/>
    <property type="match status" value="1"/>
</dbReference>
<dbReference type="FunCoup" id="A8PC10">
    <property type="interactions" value="56"/>
</dbReference>
<feature type="chain" id="PRO_5002727680" description="Calcineurin-like phosphoesterase domain-containing protein" evidence="2">
    <location>
        <begin position="18"/>
        <end position="386"/>
    </location>
</feature>
<reference evidence="4 5" key="1">
    <citation type="journal article" date="2010" name="Proc. Natl. Acad. Sci. U.S.A.">
        <title>Insights into evolution of multicellular fungi from the assembled chromosomes of the mushroom Coprinopsis cinerea (Coprinus cinereus).</title>
        <authorList>
            <person name="Stajich J.E."/>
            <person name="Wilke S.K."/>
            <person name="Ahren D."/>
            <person name="Au C.H."/>
            <person name="Birren B.W."/>
            <person name="Borodovsky M."/>
            <person name="Burns C."/>
            <person name="Canback B."/>
            <person name="Casselton L.A."/>
            <person name="Cheng C.K."/>
            <person name="Deng J."/>
            <person name="Dietrich F.S."/>
            <person name="Fargo D.C."/>
            <person name="Farman M.L."/>
            <person name="Gathman A.C."/>
            <person name="Goldberg J."/>
            <person name="Guigo R."/>
            <person name="Hoegger P.J."/>
            <person name="Hooker J.B."/>
            <person name="Huggins A."/>
            <person name="James T.Y."/>
            <person name="Kamada T."/>
            <person name="Kilaru S."/>
            <person name="Kodira C."/>
            <person name="Kues U."/>
            <person name="Kupfer D."/>
            <person name="Kwan H.S."/>
            <person name="Lomsadze A."/>
            <person name="Li W."/>
            <person name="Lilly W.W."/>
            <person name="Ma L.J."/>
            <person name="Mackey A.J."/>
            <person name="Manning G."/>
            <person name="Martin F."/>
            <person name="Muraguchi H."/>
            <person name="Natvig D.O."/>
            <person name="Palmerini H."/>
            <person name="Ramesh M.A."/>
            <person name="Rehmeyer C.J."/>
            <person name="Roe B.A."/>
            <person name="Shenoy N."/>
            <person name="Stanke M."/>
            <person name="Ter-Hovhannisyan V."/>
            <person name="Tunlid A."/>
            <person name="Velagapudi R."/>
            <person name="Vision T.J."/>
            <person name="Zeng Q."/>
            <person name="Zolan M.E."/>
            <person name="Pukkila P.J."/>
        </authorList>
    </citation>
    <scope>NUCLEOTIDE SEQUENCE [LARGE SCALE GENOMIC DNA]</scope>
    <source>
        <strain evidence="5">Okayama-7 / 130 / ATCC MYA-4618 / FGSC 9003</strain>
    </source>
</reference>
<evidence type="ECO:0000313" key="4">
    <source>
        <dbReference type="EMBL" id="EAU81511.2"/>
    </source>
</evidence>
<comment type="caution">
    <text evidence="4">The sequence shown here is derived from an EMBL/GenBank/DDBJ whole genome shotgun (WGS) entry which is preliminary data.</text>
</comment>
<feature type="domain" description="Calcineurin-like phosphoesterase" evidence="3">
    <location>
        <begin position="53"/>
        <end position="315"/>
    </location>
</feature>
<name>A8PC10_COPC7</name>
<dbReference type="STRING" id="240176.A8PC10"/>
<dbReference type="VEuPathDB" id="FungiDB:CC1G_10969"/>
<keyword evidence="5" id="KW-1185">Reference proteome</keyword>
<dbReference type="SUPFAM" id="SSF56300">
    <property type="entry name" value="Metallo-dependent phosphatases"/>
    <property type="match status" value="1"/>
</dbReference>
<sequence length="386" mass="43185">MVIIGALLVLLPSFITAFPALQSPVTSGVQAQLDPYTALGKPRITFKEDGTFKLTVFSDLHFGENPEGPWGEVQDSNSTRLMKRVLRDEKPDYVVLNGDLLTGENTHRENSTRLIDRIVKPLNHAKVPFSSTHGNHDNDVNITHIEEILREQKRAPLSYTRLAPKGVGGLQGEGNYWVPVYRSKYDWSPSLILWFFDSRGGRTLASPGNSSSSVVPIPDWVDNSVVPWLKNQLTLMETIWGPSKHIRSALAFMHIPPYAIKALQSGLDSKKNPGQNGESDHLGDGSVQNPQDEPFWNALTKIPNLRAIVSGHDHGNEWCAREPEKDVIFCFDKHSGYGGYSKDGWGHGVRNFVFRDANPRSPIDTWIRLEEGEIRAKVVLDDNYGR</sequence>
<dbReference type="PANTHER" id="PTHR32440">
    <property type="entry name" value="PHOSPHATASE DCR2-RELATED-RELATED"/>
    <property type="match status" value="1"/>
</dbReference>
<dbReference type="CDD" id="cd07383">
    <property type="entry name" value="MPP_Dcr2"/>
    <property type="match status" value="1"/>
</dbReference>
<dbReference type="Proteomes" id="UP000001861">
    <property type="component" value="Unassembled WGS sequence"/>
</dbReference>
<dbReference type="InterPro" id="IPR004843">
    <property type="entry name" value="Calcineurin-like_PHP"/>
</dbReference>
<evidence type="ECO:0000256" key="1">
    <source>
        <dbReference type="SAM" id="MobiDB-lite"/>
    </source>
</evidence>
<dbReference type="GeneID" id="6016939"/>
<feature type="region of interest" description="Disordered" evidence="1">
    <location>
        <begin position="267"/>
        <end position="290"/>
    </location>
</feature>
<dbReference type="KEGG" id="cci:CC1G_10969"/>
<dbReference type="InParanoid" id="A8PC10"/>
<evidence type="ECO:0000256" key="2">
    <source>
        <dbReference type="SAM" id="SignalP"/>
    </source>
</evidence>
<accession>A8PC10</accession>
<dbReference type="EMBL" id="AACS02000011">
    <property type="protein sequence ID" value="EAU81511.2"/>
    <property type="molecule type" value="Genomic_DNA"/>
</dbReference>
<dbReference type="RefSeq" id="XP_001840306.2">
    <property type="nucleotide sequence ID" value="XM_001840254.2"/>
</dbReference>
<keyword evidence="2" id="KW-0732">Signal</keyword>
<dbReference type="GO" id="GO:0005737">
    <property type="term" value="C:cytoplasm"/>
    <property type="evidence" value="ECO:0007669"/>
    <property type="project" value="TreeGrafter"/>
</dbReference>
<dbReference type="OMA" id="TYWVPVY"/>
<gene>
    <name evidence="4" type="ORF">CC1G_10969</name>
</gene>
<dbReference type="eggNOG" id="KOG1432">
    <property type="taxonomic scope" value="Eukaryota"/>
</dbReference>
<feature type="signal peptide" evidence="2">
    <location>
        <begin position="1"/>
        <end position="17"/>
    </location>
</feature>
<protein>
    <recommendedName>
        <fullName evidence="3">Calcineurin-like phosphoesterase domain-containing protein</fullName>
    </recommendedName>
</protein>
<dbReference type="Gene3D" id="3.60.21.10">
    <property type="match status" value="1"/>
</dbReference>
<evidence type="ECO:0000259" key="3">
    <source>
        <dbReference type="Pfam" id="PF00149"/>
    </source>
</evidence>
<dbReference type="HOGENOM" id="CLU_019692_1_1_1"/>
<evidence type="ECO:0000313" key="5">
    <source>
        <dbReference type="Proteomes" id="UP000001861"/>
    </source>
</evidence>
<dbReference type="AlphaFoldDB" id="A8PC10"/>
<proteinExistence type="predicted"/>
<dbReference type="InterPro" id="IPR029052">
    <property type="entry name" value="Metallo-depent_PP-like"/>
</dbReference>